<comment type="caution">
    <text evidence="1">The sequence shown here is derived from an EMBL/GenBank/DDBJ whole genome shotgun (WGS) entry which is preliminary data.</text>
</comment>
<proteinExistence type="predicted"/>
<dbReference type="Proteomes" id="UP001186974">
    <property type="component" value="Unassembled WGS sequence"/>
</dbReference>
<keyword evidence="2" id="KW-1185">Reference proteome</keyword>
<sequence>MYGKVIAVTGGAQGIGFETVKLLVKRGCKVSLCDLDDSALKEAEDYFKEQGKSDQVTVHKVNVAHNDEVEQWIKKTVEWAGQKLDGAANIAGINGPEAGETTLAGTSDKHWHAVVNVNINGMFHCMRAELNNINDGGSIVCTTSVQGMQGFANTAAYSTTKHAIVGMVKSAAKEEGARNVRVNALAPGAIDTRMVAPEDRENITTPIKRLGTPQ</sequence>
<dbReference type="EMBL" id="JAWDJW010009528">
    <property type="protein sequence ID" value="KAK3059305.1"/>
    <property type="molecule type" value="Genomic_DNA"/>
</dbReference>
<gene>
    <name evidence="1" type="ORF">LTS18_011164</name>
</gene>
<organism evidence="1 2">
    <name type="scientific">Coniosporium uncinatum</name>
    <dbReference type="NCBI Taxonomy" id="93489"/>
    <lineage>
        <taxon>Eukaryota</taxon>
        <taxon>Fungi</taxon>
        <taxon>Dikarya</taxon>
        <taxon>Ascomycota</taxon>
        <taxon>Pezizomycotina</taxon>
        <taxon>Dothideomycetes</taxon>
        <taxon>Dothideomycetes incertae sedis</taxon>
        <taxon>Coniosporium</taxon>
    </lineage>
</organism>
<reference evidence="1" key="1">
    <citation type="submission" date="2024-09" db="EMBL/GenBank/DDBJ databases">
        <title>Black Yeasts Isolated from many extreme environments.</title>
        <authorList>
            <person name="Coleine C."/>
            <person name="Stajich J.E."/>
            <person name="Selbmann L."/>
        </authorList>
    </citation>
    <scope>NUCLEOTIDE SEQUENCE</scope>
    <source>
        <strain evidence="1">CCFEE 5737</strain>
    </source>
</reference>
<protein>
    <submittedName>
        <fullName evidence="1">Uncharacterized protein</fullName>
    </submittedName>
</protein>
<evidence type="ECO:0000313" key="2">
    <source>
        <dbReference type="Proteomes" id="UP001186974"/>
    </source>
</evidence>
<name>A0ACC3CZ37_9PEZI</name>
<feature type="non-terminal residue" evidence="1">
    <location>
        <position position="214"/>
    </location>
</feature>
<accession>A0ACC3CZ37</accession>
<evidence type="ECO:0000313" key="1">
    <source>
        <dbReference type="EMBL" id="KAK3059305.1"/>
    </source>
</evidence>